<dbReference type="EMBL" id="QLST01000006">
    <property type="protein sequence ID" value="RBA28610.1"/>
    <property type="molecule type" value="Genomic_DNA"/>
</dbReference>
<dbReference type="RefSeq" id="WP_113988791.1">
    <property type="nucleotide sequence ID" value="NZ_QLST01000006.1"/>
</dbReference>
<feature type="region of interest" description="Disordered" evidence="1">
    <location>
        <begin position="218"/>
        <end position="258"/>
    </location>
</feature>
<reference evidence="2 3" key="1">
    <citation type="submission" date="2018-06" db="EMBL/GenBank/DDBJ databases">
        <title>Flavobacterium tibetense sp. nov., isolated from a wetland YonghuCo on Tibetan Plateau.</title>
        <authorList>
            <person name="Xing P."/>
            <person name="Phurbu D."/>
            <person name="Lu H."/>
        </authorList>
    </citation>
    <scope>NUCLEOTIDE SEQUENCE [LARGE SCALE GENOMIC DNA]</scope>
    <source>
        <strain evidence="2 3">YH5</strain>
    </source>
</reference>
<comment type="caution">
    <text evidence="2">The sequence shown here is derived from an EMBL/GenBank/DDBJ whole genome shotgun (WGS) entry which is preliminary data.</text>
</comment>
<evidence type="ECO:0000256" key="1">
    <source>
        <dbReference type="SAM" id="MobiDB-lite"/>
    </source>
</evidence>
<dbReference type="OrthoDB" id="1450227at2"/>
<protein>
    <submittedName>
        <fullName evidence="2">Uncharacterized protein</fullName>
    </submittedName>
</protein>
<dbReference type="Proteomes" id="UP000253319">
    <property type="component" value="Unassembled WGS sequence"/>
</dbReference>
<evidence type="ECO:0000313" key="3">
    <source>
        <dbReference type="Proteomes" id="UP000253319"/>
    </source>
</evidence>
<gene>
    <name evidence="2" type="ORF">DPN68_06240</name>
</gene>
<keyword evidence="3" id="KW-1185">Reference proteome</keyword>
<dbReference type="AlphaFoldDB" id="A0A365P283"/>
<feature type="compositionally biased region" description="Gly residues" evidence="1">
    <location>
        <begin position="235"/>
        <end position="245"/>
    </location>
</feature>
<proteinExistence type="predicted"/>
<sequence>MIKKTNLFFCFIFVLCCYFISCNEDNLHEHNHNVKAGIKTTKISYTEFKKHIKAFTVVADVNKQKSSSKLSKIVKDTINGFTIDTREGLYIQYANLHSFTFPIYRDEATELLENLVLSYQNDGSYKVKILQYRLTPYEKVSLQNGQLKSIQNPIETIFLDNFDNNLVTQSCGYTTETIWVSCGSGEHNSTNIESWGSCNSNTPPRVYTVTKPIKCIDEGGSGSGGSNDDSIGSGSTSGGGGGGSLGDSDYPPEYPTIETDPEEYELGISSPVLSIDKPISAPCNELSKLVTNNSIQQTLRILKGQSSGTSERGNYISETTNSLGATYLTFPVIPQNQNKPYEIDISAGLATGNVKGAMHCHTNPATTSMFPMFSAGDLMALYNIAYEHVPANNSVKDYAEYTVMLSVGSGHYALKFKNFSGDYISKLNTNFSNFQKDLETENINIGHLANSNLLIKTFLKNMNKYFGDEIGLYKATESIDSNGLPIITGWKEQTINSNGNVDEINCK</sequence>
<accession>A0A365P283</accession>
<organism evidence="2 3">
    <name type="scientific">Flavobacterium tibetense</name>
    <dbReference type="NCBI Taxonomy" id="2233533"/>
    <lineage>
        <taxon>Bacteria</taxon>
        <taxon>Pseudomonadati</taxon>
        <taxon>Bacteroidota</taxon>
        <taxon>Flavobacteriia</taxon>
        <taxon>Flavobacteriales</taxon>
        <taxon>Flavobacteriaceae</taxon>
        <taxon>Flavobacterium</taxon>
    </lineage>
</organism>
<name>A0A365P283_9FLAO</name>
<evidence type="ECO:0000313" key="2">
    <source>
        <dbReference type="EMBL" id="RBA28610.1"/>
    </source>
</evidence>